<organism evidence="2 3">
    <name type="scientific">Sebaldella termitidis (strain ATCC 33386 / NCTC 11300)</name>
    <dbReference type="NCBI Taxonomy" id="526218"/>
    <lineage>
        <taxon>Bacteria</taxon>
        <taxon>Fusobacteriati</taxon>
        <taxon>Fusobacteriota</taxon>
        <taxon>Fusobacteriia</taxon>
        <taxon>Fusobacteriales</taxon>
        <taxon>Leptotrichiaceae</taxon>
        <taxon>Sebaldella</taxon>
    </lineage>
</organism>
<dbReference type="HOGENOM" id="CLU_145389_0_0_0"/>
<dbReference type="KEGG" id="str:Sterm_3535"/>
<dbReference type="Pfam" id="PF09633">
    <property type="entry name" value="DUF2023"/>
    <property type="match status" value="1"/>
</dbReference>
<dbReference type="AlphaFoldDB" id="D1AQV9"/>
<name>D1AQV9_SEBTE</name>
<feature type="domain" description="DUF2023" evidence="1">
    <location>
        <begin position="16"/>
        <end position="114"/>
    </location>
</feature>
<dbReference type="InterPro" id="IPR018594">
    <property type="entry name" value="DUF2023"/>
</dbReference>
<evidence type="ECO:0000259" key="1">
    <source>
        <dbReference type="Pfam" id="PF09633"/>
    </source>
</evidence>
<dbReference type="STRING" id="526218.Sterm_3535"/>
<evidence type="ECO:0000313" key="2">
    <source>
        <dbReference type="EMBL" id="ACZ10369.1"/>
    </source>
</evidence>
<gene>
    <name evidence="2" type="ordered locus">Sterm_3535</name>
</gene>
<dbReference type="SUPFAM" id="SSF160448">
    <property type="entry name" value="PG1857-like"/>
    <property type="match status" value="1"/>
</dbReference>
<dbReference type="InterPro" id="IPR036780">
    <property type="entry name" value="PG1857-like_sf"/>
</dbReference>
<evidence type="ECO:0000313" key="3">
    <source>
        <dbReference type="Proteomes" id="UP000000845"/>
    </source>
</evidence>
<keyword evidence="3" id="KW-1185">Reference proteome</keyword>
<dbReference type="Proteomes" id="UP000000845">
    <property type="component" value="Chromosome"/>
</dbReference>
<dbReference type="EMBL" id="CP001739">
    <property type="protein sequence ID" value="ACZ10369.1"/>
    <property type="molecule type" value="Genomic_DNA"/>
</dbReference>
<accession>D1AQV9</accession>
<reference evidence="3" key="1">
    <citation type="submission" date="2009-09" db="EMBL/GenBank/DDBJ databases">
        <title>The complete chromosome of Sebaldella termitidis ATCC 33386.</title>
        <authorList>
            <consortium name="US DOE Joint Genome Institute (JGI-PGF)"/>
            <person name="Lucas S."/>
            <person name="Copeland A."/>
            <person name="Lapidus A."/>
            <person name="Glavina del Rio T."/>
            <person name="Dalin E."/>
            <person name="Tice H."/>
            <person name="Bruce D."/>
            <person name="Goodwin L."/>
            <person name="Pitluck S."/>
            <person name="Kyrpides N."/>
            <person name="Mavromatis K."/>
            <person name="Ivanova N."/>
            <person name="Mikhailova N."/>
            <person name="Sims D."/>
            <person name="Meincke L."/>
            <person name="Brettin T."/>
            <person name="Detter J.C."/>
            <person name="Han C."/>
            <person name="Larimer F."/>
            <person name="Land M."/>
            <person name="Hauser L."/>
            <person name="Markowitz V."/>
            <person name="Cheng J.F."/>
            <person name="Hugenholtz P."/>
            <person name="Woyke T."/>
            <person name="Wu D."/>
            <person name="Eisen J.A."/>
        </authorList>
    </citation>
    <scope>NUCLEOTIDE SEQUENCE [LARGE SCALE GENOMIC DNA]</scope>
    <source>
        <strain evidence="3">ATCC 33386 / NCTC 11300</strain>
    </source>
</reference>
<dbReference type="RefSeq" id="WP_012862951.1">
    <property type="nucleotide sequence ID" value="NC_013517.1"/>
</dbReference>
<reference evidence="2 3" key="2">
    <citation type="journal article" date="2010" name="Stand. Genomic Sci.">
        <title>Complete genome sequence of Sebaldella termitidis type strain (NCTC 11300).</title>
        <authorList>
            <person name="Harmon-Smith M."/>
            <person name="Celia L."/>
            <person name="Chertkov O."/>
            <person name="Lapidus A."/>
            <person name="Copeland A."/>
            <person name="Glavina Del Rio T."/>
            <person name="Nolan M."/>
            <person name="Lucas S."/>
            <person name="Tice H."/>
            <person name="Cheng J.F."/>
            <person name="Han C."/>
            <person name="Detter J.C."/>
            <person name="Bruce D."/>
            <person name="Goodwin L."/>
            <person name="Pitluck S."/>
            <person name="Pati A."/>
            <person name="Liolios K."/>
            <person name="Ivanova N."/>
            <person name="Mavromatis K."/>
            <person name="Mikhailova N."/>
            <person name="Chen A."/>
            <person name="Palaniappan K."/>
            <person name="Land M."/>
            <person name="Hauser L."/>
            <person name="Chang Y.J."/>
            <person name="Jeffries C.D."/>
            <person name="Brettin T."/>
            <person name="Goker M."/>
            <person name="Beck B."/>
            <person name="Bristow J."/>
            <person name="Eisen J.A."/>
            <person name="Markowitz V."/>
            <person name="Hugenholtz P."/>
            <person name="Kyrpides N.C."/>
            <person name="Klenk H.P."/>
            <person name="Chen F."/>
        </authorList>
    </citation>
    <scope>NUCLEOTIDE SEQUENCE [LARGE SCALE GENOMIC DNA]</scope>
    <source>
        <strain evidence="3">ATCC 33386 / NCTC 11300</strain>
    </source>
</reference>
<dbReference type="eggNOG" id="ENOG5032RXB">
    <property type="taxonomic scope" value="Bacteria"/>
</dbReference>
<dbReference type="Gene3D" id="3.30.2190.10">
    <property type="entry name" value="PG1857-like"/>
    <property type="match status" value="1"/>
</dbReference>
<sequence length="120" mass="14180">MDRGDKKSFIKYNYELFAHHIYELNKGLRHLVLHTAPVDTMGYMVKKLEKNSISFFVQKVSNDKCNLFFGEKECIDIIKKFNKTSLKKYTPEEDFILGILLGYDPLKQSKRYLKFKTDSN</sequence>
<protein>
    <recommendedName>
        <fullName evidence="1">DUF2023 domain-containing protein</fullName>
    </recommendedName>
</protein>
<proteinExistence type="predicted"/>